<evidence type="ECO:0000259" key="2">
    <source>
        <dbReference type="SMART" id="SM01324"/>
    </source>
</evidence>
<dbReference type="EMBL" id="SIUB01000001">
    <property type="protein sequence ID" value="TBN55001.1"/>
    <property type="molecule type" value="Genomic_DNA"/>
</dbReference>
<proteinExistence type="predicted"/>
<dbReference type="RefSeq" id="WP_131001253.1">
    <property type="nucleotide sequence ID" value="NZ_JBHSZR010000002.1"/>
</dbReference>
<keyword evidence="1" id="KW-0732">Signal</keyword>
<dbReference type="Pfam" id="PF13308">
    <property type="entry name" value="YARHG"/>
    <property type="match status" value="1"/>
</dbReference>
<name>A0A4Q9GND5_9HYPH</name>
<keyword evidence="4" id="KW-1185">Reference proteome</keyword>
<reference evidence="3 4" key="1">
    <citation type="submission" date="2019-02" db="EMBL/GenBank/DDBJ databases">
        <title>Hansschlegelia quercus sp. nov., a novel methylotrophic bacterium from buds of oak (Quercus robur L.).</title>
        <authorList>
            <person name="Agafonova N.V."/>
            <person name="Kaparullina E.N."/>
            <person name="Grouzdev D.S."/>
            <person name="Doronina N.V."/>
        </authorList>
    </citation>
    <scope>NUCLEOTIDE SEQUENCE [LARGE SCALE GENOMIC DNA]</scope>
    <source>
        <strain evidence="3 4">Dub</strain>
    </source>
</reference>
<protein>
    <submittedName>
        <fullName evidence="3">YARHG domain-containing protein</fullName>
    </submittedName>
</protein>
<feature type="signal peptide" evidence="1">
    <location>
        <begin position="1"/>
        <end position="20"/>
    </location>
</feature>
<dbReference type="AlphaFoldDB" id="A0A4Q9GND5"/>
<evidence type="ECO:0000313" key="4">
    <source>
        <dbReference type="Proteomes" id="UP000291613"/>
    </source>
</evidence>
<dbReference type="SMART" id="SM01324">
    <property type="entry name" value="YARHG"/>
    <property type="match status" value="1"/>
</dbReference>
<sequence length="88" mass="10200">MARLFFALLALPLFAAPAYAEFPCDELWGERNAIYDDAGYCFKTARGREAFDNSDCQYDSLEDVPLSARDRQKIAEIQREERRNDCLR</sequence>
<feature type="domain" description="YARHG" evidence="2">
    <location>
        <begin position="3"/>
        <end position="82"/>
    </location>
</feature>
<gene>
    <name evidence="3" type="ORF">EYR15_02310</name>
</gene>
<dbReference type="OrthoDB" id="7666530at2"/>
<evidence type="ECO:0000256" key="1">
    <source>
        <dbReference type="SAM" id="SignalP"/>
    </source>
</evidence>
<dbReference type="InterPro" id="IPR025582">
    <property type="entry name" value="YARHG_dom"/>
</dbReference>
<organism evidence="3 4">
    <name type="scientific">Hansschlegelia quercus</name>
    <dbReference type="NCBI Taxonomy" id="2528245"/>
    <lineage>
        <taxon>Bacteria</taxon>
        <taxon>Pseudomonadati</taxon>
        <taxon>Pseudomonadota</taxon>
        <taxon>Alphaproteobacteria</taxon>
        <taxon>Hyphomicrobiales</taxon>
        <taxon>Methylopilaceae</taxon>
        <taxon>Hansschlegelia</taxon>
    </lineage>
</organism>
<comment type="caution">
    <text evidence="3">The sequence shown here is derived from an EMBL/GenBank/DDBJ whole genome shotgun (WGS) entry which is preliminary data.</text>
</comment>
<evidence type="ECO:0000313" key="3">
    <source>
        <dbReference type="EMBL" id="TBN55001.1"/>
    </source>
</evidence>
<feature type="chain" id="PRO_5020943117" evidence="1">
    <location>
        <begin position="21"/>
        <end position="88"/>
    </location>
</feature>
<dbReference type="Proteomes" id="UP000291613">
    <property type="component" value="Unassembled WGS sequence"/>
</dbReference>
<accession>A0A4Q9GND5</accession>